<dbReference type="InterPro" id="IPR024072">
    <property type="entry name" value="DHFR-like_dom_sf"/>
</dbReference>
<reference evidence="3" key="1">
    <citation type="journal article" date="2019" name="Int. J. Syst. Evol. Microbiol.">
        <title>The Global Catalogue of Microorganisms (GCM) 10K type strain sequencing project: providing services to taxonomists for standard genome sequencing and annotation.</title>
        <authorList>
            <consortium name="The Broad Institute Genomics Platform"/>
            <consortium name="The Broad Institute Genome Sequencing Center for Infectious Disease"/>
            <person name="Wu L."/>
            <person name="Ma J."/>
        </authorList>
    </citation>
    <scope>NUCLEOTIDE SEQUENCE [LARGE SCALE GENOMIC DNA]</scope>
    <source>
        <strain evidence="3">CCUG 57508</strain>
    </source>
</reference>
<dbReference type="InterPro" id="IPR002734">
    <property type="entry name" value="RibDG_C"/>
</dbReference>
<dbReference type="Proteomes" id="UP001597046">
    <property type="component" value="Unassembled WGS sequence"/>
</dbReference>
<dbReference type="Gene3D" id="3.40.430.10">
    <property type="entry name" value="Dihydrofolate Reductase, subunit A"/>
    <property type="match status" value="1"/>
</dbReference>
<comment type="caution">
    <text evidence="2">The sequence shown here is derived from an EMBL/GenBank/DDBJ whole genome shotgun (WGS) entry which is preliminary data.</text>
</comment>
<dbReference type="RefSeq" id="WP_386052703.1">
    <property type="nucleotide sequence ID" value="NZ_JBHTKH010000006.1"/>
</dbReference>
<sequence>MGRIEVHEFISLDGVYESPSWTAEYPFDPKMGEAIGRLTGPGSELLLGRRTYEMFAPAWSARSDEDDPGASFFNGARKNVVSATLRDPDWNNTRVLGPYDPDTIRSLRDEVEGSLYVSGSGTLVRAMLRDGLVDGLHLFVFPVVLGAGERLFTDDEQVRLSLARTEAYDSGVVHLEYSQT</sequence>
<dbReference type="Pfam" id="PF01872">
    <property type="entry name" value="RibD_C"/>
    <property type="match status" value="1"/>
</dbReference>
<name>A0ABW3MVS3_9MICO</name>
<dbReference type="SUPFAM" id="SSF53597">
    <property type="entry name" value="Dihydrofolate reductase-like"/>
    <property type="match status" value="1"/>
</dbReference>
<protein>
    <submittedName>
        <fullName evidence="2">Dihydrofolate reductase family protein</fullName>
    </submittedName>
</protein>
<gene>
    <name evidence="2" type="ORF">ACFQ2V_10815</name>
</gene>
<keyword evidence="3" id="KW-1185">Reference proteome</keyword>
<proteinExistence type="predicted"/>
<dbReference type="PANTHER" id="PTHR38011:SF11">
    <property type="entry name" value="2,5-DIAMINO-6-RIBOSYLAMINO-4(3H)-PYRIMIDINONE 5'-PHOSPHATE REDUCTASE"/>
    <property type="match status" value="1"/>
</dbReference>
<dbReference type="EMBL" id="JBHTKH010000006">
    <property type="protein sequence ID" value="MFD1054797.1"/>
    <property type="molecule type" value="Genomic_DNA"/>
</dbReference>
<evidence type="ECO:0000313" key="3">
    <source>
        <dbReference type="Proteomes" id="UP001597046"/>
    </source>
</evidence>
<dbReference type="InterPro" id="IPR050765">
    <property type="entry name" value="Riboflavin_Biosynth_HTPR"/>
</dbReference>
<dbReference type="PANTHER" id="PTHR38011">
    <property type="entry name" value="DIHYDROFOLATE REDUCTASE FAMILY PROTEIN (AFU_ORTHOLOGUE AFUA_8G06820)"/>
    <property type="match status" value="1"/>
</dbReference>
<feature type="domain" description="Bacterial bifunctional deaminase-reductase C-terminal" evidence="1">
    <location>
        <begin position="6"/>
        <end position="173"/>
    </location>
</feature>
<organism evidence="2 3">
    <name type="scientific">Terrabacter terrigena</name>
    <dbReference type="NCBI Taxonomy" id="574718"/>
    <lineage>
        <taxon>Bacteria</taxon>
        <taxon>Bacillati</taxon>
        <taxon>Actinomycetota</taxon>
        <taxon>Actinomycetes</taxon>
        <taxon>Micrococcales</taxon>
        <taxon>Intrasporangiaceae</taxon>
        <taxon>Terrabacter</taxon>
    </lineage>
</organism>
<evidence type="ECO:0000313" key="2">
    <source>
        <dbReference type="EMBL" id="MFD1054797.1"/>
    </source>
</evidence>
<accession>A0ABW3MVS3</accession>
<evidence type="ECO:0000259" key="1">
    <source>
        <dbReference type="Pfam" id="PF01872"/>
    </source>
</evidence>